<organism evidence="3 4">
    <name type="scientific">Litoreibacter albidus</name>
    <dbReference type="NCBI Taxonomy" id="670155"/>
    <lineage>
        <taxon>Bacteria</taxon>
        <taxon>Pseudomonadati</taxon>
        <taxon>Pseudomonadota</taxon>
        <taxon>Alphaproteobacteria</taxon>
        <taxon>Rhodobacterales</taxon>
        <taxon>Roseobacteraceae</taxon>
        <taxon>Litoreibacter</taxon>
    </lineage>
</organism>
<keyword evidence="4" id="KW-1185">Reference proteome</keyword>
<dbReference type="AlphaFoldDB" id="A0A1H2VGM6"/>
<evidence type="ECO:0000313" key="4">
    <source>
        <dbReference type="Proteomes" id="UP000199441"/>
    </source>
</evidence>
<evidence type="ECO:0000256" key="1">
    <source>
        <dbReference type="SAM" id="MobiDB-lite"/>
    </source>
</evidence>
<keyword evidence="2" id="KW-0472">Membrane</keyword>
<dbReference type="OrthoDB" id="7630018at2"/>
<proteinExistence type="predicted"/>
<dbReference type="RefSeq" id="WP_089946242.1">
    <property type="nucleotide sequence ID" value="NZ_FNOI01000002.1"/>
</dbReference>
<sequence>MEFLSDILLGLGAVFASVYCFVLSRKLSKLKGLDQDLGSAIAIMSRQVDEMTEVLTSAQETAGESAQKLAEKTEAAARVSDRLELMIAALQDLPEDDGIIQTASPPPDNTEVAPASPTAPLPDDVNVFVRTATRRAS</sequence>
<dbReference type="STRING" id="670155.SAMN04488001_1518"/>
<gene>
    <name evidence="3" type="ORF">SAMN04488001_1518</name>
</gene>
<evidence type="ECO:0000256" key="2">
    <source>
        <dbReference type="SAM" id="Phobius"/>
    </source>
</evidence>
<keyword evidence="2" id="KW-1133">Transmembrane helix</keyword>
<accession>A0A1H2VGM6</accession>
<dbReference type="EMBL" id="FNOI01000002">
    <property type="protein sequence ID" value="SDW67526.1"/>
    <property type="molecule type" value="Genomic_DNA"/>
</dbReference>
<keyword evidence="2" id="KW-0812">Transmembrane</keyword>
<name>A0A1H2VGM6_9RHOB</name>
<dbReference type="Proteomes" id="UP000199441">
    <property type="component" value="Unassembled WGS sequence"/>
</dbReference>
<evidence type="ECO:0000313" key="3">
    <source>
        <dbReference type="EMBL" id="SDW67526.1"/>
    </source>
</evidence>
<feature type="region of interest" description="Disordered" evidence="1">
    <location>
        <begin position="96"/>
        <end position="123"/>
    </location>
</feature>
<protein>
    <submittedName>
        <fullName evidence="3">Uncharacterized protein</fullName>
    </submittedName>
</protein>
<reference evidence="4" key="1">
    <citation type="submission" date="2016-10" db="EMBL/GenBank/DDBJ databases">
        <authorList>
            <person name="Varghese N."/>
            <person name="Submissions S."/>
        </authorList>
    </citation>
    <scope>NUCLEOTIDE SEQUENCE [LARGE SCALE GENOMIC DNA]</scope>
    <source>
        <strain evidence="4">DSM 26922</strain>
    </source>
</reference>
<feature type="transmembrane region" description="Helical" evidence="2">
    <location>
        <begin position="6"/>
        <end position="24"/>
    </location>
</feature>